<keyword evidence="1" id="KW-0255">Endonuclease</keyword>
<dbReference type="GO" id="GO:0004519">
    <property type="term" value="F:endonuclease activity"/>
    <property type="evidence" value="ECO:0007669"/>
    <property type="project" value="UniProtKB-KW"/>
</dbReference>
<proteinExistence type="predicted"/>
<dbReference type="Proteomes" id="UP001384053">
    <property type="component" value="Segment"/>
</dbReference>
<organism evidence="1 2">
    <name type="scientific">Xanthomonas phage SB4</name>
    <dbReference type="NCBI Taxonomy" id="3117473"/>
    <lineage>
        <taxon>Viruses</taxon>
        <taxon>Duplodnaviria</taxon>
        <taxon>Heunggongvirae</taxon>
        <taxon>Uroviricota</taxon>
        <taxon>Caudoviricetes</taxon>
        <taxon>Autographivirales</taxon>
        <taxon>Autonotataviridae</taxon>
        <taxon>Gujervirinae</taxon>
        <taxon>Ceskevirus</taxon>
        <taxon>Ceskevirus SB4</taxon>
    </lineage>
</organism>
<dbReference type="InterPro" id="IPR044925">
    <property type="entry name" value="His-Me_finger_sf"/>
</dbReference>
<accession>A0ABZ2GUM8</accession>
<name>A0ABZ2GUM8_9CAUD</name>
<keyword evidence="1" id="KW-0540">Nuclease</keyword>
<keyword evidence="1" id="KW-0378">Hydrolase</keyword>
<dbReference type="InterPro" id="IPR038563">
    <property type="entry name" value="Endonuclease_7_sf"/>
</dbReference>
<dbReference type="SUPFAM" id="SSF54060">
    <property type="entry name" value="His-Me finger endonucleases"/>
    <property type="match status" value="1"/>
</dbReference>
<evidence type="ECO:0000313" key="1">
    <source>
        <dbReference type="EMBL" id="WWO60296.1"/>
    </source>
</evidence>
<dbReference type="InterPro" id="IPR004211">
    <property type="entry name" value="Endonuclease_7"/>
</dbReference>
<dbReference type="Gene3D" id="3.40.1800.10">
    <property type="entry name" value="His-Me finger endonucleases"/>
    <property type="match status" value="1"/>
</dbReference>
<dbReference type="EMBL" id="PP079415">
    <property type="protein sequence ID" value="WWO60296.1"/>
    <property type="molecule type" value="Genomic_DNA"/>
</dbReference>
<reference evidence="1 2" key="1">
    <citation type="submission" date="2024-01" db="EMBL/GenBank/DDBJ databases">
        <title>Novel lytic viruses for Xanthomonas sp. and Stenotrophomonas maltophilia.</title>
        <authorList>
            <person name="Petrzik K."/>
            <person name="Brazdova S."/>
            <person name="Sovova L."/>
            <person name="Neoralova M."/>
        </authorList>
    </citation>
    <scope>NUCLEOTIDE SEQUENCE [LARGE SCALE GENOMIC DNA]</scope>
</reference>
<dbReference type="Pfam" id="PF02945">
    <property type="entry name" value="Endonuclease_7"/>
    <property type="match status" value="1"/>
</dbReference>
<keyword evidence="2" id="KW-1185">Reference proteome</keyword>
<evidence type="ECO:0000313" key="2">
    <source>
        <dbReference type="Proteomes" id="UP001384053"/>
    </source>
</evidence>
<sequence>MLTTSAPNDPVLDHDHSTGAVRGVLHRGCNSGLGVVENGAKRFGFLPVLIQFCMGLGSYLRLHEENRTGFLHPTHKTEDEKRLLRNKRARVARAKKKEQ</sequence>
<protein>
    <submittedName>
        <fullName evidence="1">Recombination endonuclease VII</fullName>
    </submittedName>
</protein>